<dbReference type="RefSeq" id="WP_186981576.1">
    <property type="nucleotide sequence ID" value="NZ_JACOQH010000001.1"/>
</dbReference>
<dbReference type="InterPro" id="IPR051910">
    <property type="entry name" value="ComF/GntX_DNA_util-trans"/>
</dbReference>
<comment type="caution">
    <text evidence="3">The sequence shown here is derived from an EMBL/GenBank/DDBJ whole genome shotgun (WGS) entry which is preliminary data.</text>
</comment>
<dbReference type="CDD" id="cd06223">
    <property type="entry name" value="PRTases_typeI"/>
    <property type="match status" value="1"/>
</dbReference>
<reference evidence="3 4" key="1">
    <citation type="submission" date="2020-08" db="EMBL/GenBank/DDBJ databases">
        <title>Genome public.</title>
        <authorList>
            <person name="Liu C."/>
            <person name="Sun Q."/>
        </authorList>
    </citation>
    <scope>NUCLEOTIDE SEQUENCE [LARGE SCALE GENOMIC DNA]</scope>
    <source>
        <strain evidence="3 4">BX0805</strain>
    </source>
</reference>
<name>A0ABR7I7H7_9FIRM</name>
<evidence type="ECO:0000313" key="4">
    <source>
        <dbReference type="Proteomes" id="UP000621540"/>
    </source>
</evidence>
<dbReference type="Gene3D" id="3.40.50.2020">
    <property type="match status" value="1"/>
</dbReference>
<dbReference type="EMBL" id="JACOQH010000001">
    <property type="protein sequence ID" value="MBC5752818.1"/>
    <property type="molecule type" value="Genomic_DNA"/>
</dbReference>
<dbReference type="SUPFAM" id="SSF53271">
    <property type="entry name" value="PRTase-like"/>
    <property type="match status" value="1"/>
</dbReference>
<evidence type="ECO:0000313" key="3">
    <source>
        <dbReference type="EMBL" id="MBC5752818.1"/>
    </source>
</evidence>
<dbReference type="InterPro" id="IPR044005">
    <property type="entry name" value="DZR_2"/>
</dbReference>
<dbReference type="InterPro" id="IPR029057">
    <property type="entry name" value="PRTase-like"/>
</dbReference>
<feature type="domain" description="Double zinc ribbon" evidence="2">
    <location>
        <begin position="12"/>
        <end position="73"/>
    </location>
</feature>
<dbReference type="InterPro" id="IPR000836">
    <property type="entry name" value="PRTase_dom"/>
</dbReference>
<protein>
    <submittedName>
        <fullName evidence="3">ComF family protein</fullName>
    </submittedName>
</protein>
<accession>A0ABR7I7H7</accession>
<dbReference type="Pfam" id="PF18912">
    <property type="entry name" value="DZR_2"/>
    <property type="match status" value="1"/>
</dbReference>
<dbReference type="PANTHER" id="PTHR47505:SF1">
    <property type="entry name" value="DNA UTILIZATION PROTEIN YHGH"/>
    <property type="match status" value="1"/>
</dbReference>
<gene>
    <name evidence="3" type="ORF">H8Z76_02045</name>
</gene>
<keyword evidence="4" id="KW-1185">Reference proteome</keyword>
<sequence>MIKKRIEEWIKDILFPRRCPVCDEVLPVVAAWEESRLICPGCSAKIERIQEPLCKKCGKPLDDEKRELCTDCKKKKHEFEQGKAVFVYSGGIRESLYRFKYSNRREYADFYGEEALRRYEKWILNKKIQVIIPIPLHKKRQRGRGYNQAELFARVIGARLGIPVCTDLMIREKNTVPQKELNEAERKNNLKNAFKITKNIVHLSYILLVDDIYTTGSTIDAAALALKKAGGTHIYFICVSSGRGF</sequence>
<evidence type="ECO:0000256" key="1">
    <source>
        <dbReference type="ARBA" id="ARBA00008007"/>
    </source>
</evidence>
<proteinExistence type="inferred from homology"/>
<dbReference type="PANTHER" id="PTHR47505">
    <property type="entry name" value="DNA UTILIZATION PROTEIN YHGH"/>
    <property type="match status" value="1"/>
</dbReference>
<organism evidence="3 4">
    <name type="scientific">Roseburia yibonii</name>
    <dbReference type="NCBI Taxonomy" id="2763063"/>
    <lineage>
        <taxon>Bacteria</taxon>
        <taxon>Bacillati</taxon>
        <taxon>Bacillota</taxon>
        <taxon>Clostridia</taxon>
        <taxon>Lachnospirales</taxon>
        <taxon>Lachnospiraceae</taxon>
        <taxon>Roseburia</taxon>
    </lineage>
</organism>
<dbReference type="Proteomes" id="UP000621540">
    <property type="component" value="Unassembled WGS sequence"/>
</dbReference>
<comment type="similarity">
    <text evidence="1">Belongs to the ComF/GntX family.</text>
</comment>
<evidence type="ECO:0000259" key="2">
    <source>
        <dbReference type="Pfam" id="PF18912"/>
    </source>
</evidence>